<keyword evidence="6" id="KW-0902">Two-component regulatory system</keyword>
<feature type="domain" description="Histidine kinase" evidence="8">
    <location>
        <begin position="709"/>
        <end position="814"/>
    </location>
</feature>
<keyword evidence="5" id="KW-0067">ATP-binding</keyword>
<evidence type="ECO:0000313" key="9">
    <source>
        <dbReference type="EMBL" id="MST78560.1"/>
    </source>
</evidence>
<dbReference type="PANTHER" id="PTHR43065:SF10">
    <property type="entry name" value="PEROXIDE STRESS-ACTIVATED HISTIDINE KINASE MAK3"/>
    <property type="match status" value="1"/>
</dbReference>
<sequence>MAKGQFSISPHVVRQLGAELVTDHVTALMELIKNSYDADATYVKVTIDTQGKYEEASLYYPDHKGYILVEDNGCGMDEATITKSWLTISYSSKRAVGGKKKTSKKGRTPLGDKGLGRLSTQRLANICEIISKKENGKGVHAGFDWRSFDTALKFSDVDVPIEAIDWDKPHGTKLILEDLISSSNTWTEDGMVRFKAMLCQLVSPYKELRPFSVYVSINGEKIDLDQEMSKLTKSAVSDITFVYKNQEMKIVADICPRKLLGNDSDTYKRIIENDKGKAFCDYFLSQKNSKNFSKLDDGKEHFLRLNTGFGVSRIFTPTIFNSVFPDPCDFSAKIREFSFSRDEVSTMSWSQLYDNFNAYKTFVQKQIGIKLFRDGFAIRPYGIDGQDWLDLSSGQTSGASFYGLRPGNVIGYVSISEGININLKDKTDREGLVDNEYYFSFRNLLITAIEVLNQEFNILRRAYNDFKKIYAQKNQKIKTLEQAFSEIAKQSDYAEQASSEYGTVQIQFSRIKEKINDIVELDATSIDDVQYRTVVSSSFRDISKSVDDTQQVLNQVQGVLEKSKLMDEVLAILRPKLDRLEEQLAEFSELASLGLISEMVSHDLGQVASRLMVKGIELDKALKSGKELDRVLLYSVVEYIKSTCTSIKTQIKHLDSSLKYSRDKKESLSLTKFLKEEELAYYSHEFEEHNIVPQIEVVNDFNITVNSGKLIQVFDNLINNSVYWLKHFKVENPCINIKIDSPWVYFADNGLGIDQSIEESLFDPFMTCKPVGKGRGLGLFIVRQMLDDFGCNISLSDARNSWGRKYCFVLNLSGLI</sequence>
<evidence type="ECO:0000256" key="7">
    <source>
        <dbReference type="SAM" id="Coils"/>
    </source>
</evidence>
<dbReference type="InterPro" id="IPR036890">
    <property type="entry name" value="HATPase_C_sf"/>
</dbReference>
<dbReference type="InterPro" id="IPR003594">
    <property type="entry name" value="HATPase_dom"/>
</dbReference>
<evidence type="ECO:0000256" key="4">
    <source>
        <dbReference type="ARBA" id="ARBA00022777"/>
    </source>
</evidence>
<dbReference type="Pfam" id="PF13589">
    <property type="entry name" value="HATPase_c_3"/>
    <property type="match status" value="1"/>
</dbReference>
<dbReference type="PROSITE" id="PS50109">
    <property type="entry name" value="HIS_KIN"/>
    <property type="match status" value="1"/>
</dbReference>
<dbReference type="Pfam" id="PF02518">
    <property type="entry name" value="HATPase_c"/>
    <property type="match status" value="1"/>
</dbReference>
<evidence type="ECO:0000256" key="2">
    <source>
        <dbReference type="ARBA" id="ARBA00022679"/>
    </source>
</evidence>
<comment type="caution">
    <text evidence="9">The sequence shown here is derived from an EMBL/GenBank/DDBJ whole genome shotgun (WGS) entry which is preliminary data.</text>
</comment>
<dbReference type="RefSeq" id="WP_154482787.1">
    <property type="nucleotide sequence ID" value="NZ_VUNF01000034.1"/>
</dbReference>
<evidence type="ECO:0000256" key="3">
    <source>
        <dbReference type="ARBA" id="ARBA00022741"/>
    </source>
</evidence>
<evidence type="ECO:0000256" key="1">
    <source>
        <dbReference type="ARBA" id="ARBA00022553"/>
    </source>
</evidence>
<dbReference type="SMART" id="SM00387">
    <property type="entry name" value="HATPase_c"/>
    <property type="match status" value="1"/>
</dbReference>
<dbReference type="PANTHER" id="PTHR43065">
    <property type="entry name" value="SENSOR HISTIDINE KINASE"/>
    <property type="match status" value="1"/>
</dbReference>
<dbReference type="Gene3D" id="3.30.565.10">
    <property type="entry name" value="Histidine kinase-like ATPase, C-terminal domain"/>
    <property type="match status" value="2"/>
</dbReference>
<keyword evidence="7" id="KW-0175">Coiled coil</keyword>
<keyword evidence="3" id="KW-0547">Nucleotide-binding</keyword>
<gene>
    <name evidence="9" type="ORF">FYJ72_13090</name>
</gene>
<protein>
    <submittedName>
        <fullName evidence="9">Sensor histidine kinase</fullName>
    </submittedName>
</protein>
<dbReference type="Proteomes" id="UP000450161">
    <property type="component" value="Unassembled WGS sequence"/>
</dbReference>
<name>A0A6I2U3K0_9BACT</name>
<dbReference type="GO" id="GO:0005524">
    <property type="term" value="F:ATP binding"/>
    <property type="evidence" value="ECO:0007669"/>
    <property type="project" value="UniProtKB-KW"/>
</dbReference>
<dbReference type="InterPro" id="IPR005467">
    <property type="entry name" value="His_kinase_dom"/>
</dbReference>
<evidence type="ECO:0000313" key="10">
    <source>
        <dbReference type="Proteomes" id="UP000450161"/>
    </source>
</evidence>
<proteinExistence type="predicted"/>
<dbReference type="EMBL" id="VUNF01000034">
    <property type="protein sequence ID" value="MST78560.1"/>
    <property type="molecule type" value="Genomic_DNA"/>
</dbReference>
<reference evidence="9 10" key="1">
    <citation type="submission" date="2019-08" db="EMBL/GenBank/DDBJ databases">
        <title>In-depth cultivation of the pig gut microbiome towards novel bacterial diversity and tailored functional studies.</title>
        <authorList>
            <person name="Wylensek D."/>
            <person name="Hitch T.C.A."/>
            <person name="Clavel T."/>
        </authorList>
    </citation>
    <scope>NUCLEOTIDE SEQUENCE [LARGE SCALE GENOMIC DNA]</scope>
    <source>
        <strain evidence="9 10">LKV-178-WT-2C</strain>
    </source>
</reference>
<dbReference type="SUPFAM" id="SSF55874">
    <property type="entry name" value="ATPase domain of HSP90 chaperone/DNA topoisomerase II/histidine kinase"/>
    <property type="match status" value="2"/>
</dbReference>
<organism evidence="9 10">
    <name type="scientific">Segatella copri</name>
    <dbReference type="NCBI Taxonomy" id="165179"/>
    <lineage>
        <taxon>Bacteria</taxon>
        <taxon>Pseudomonadati</taxon>
        <taxon>Bacteroidota</taxon>
        <taxon>Bacteroidia</taxon>
        <taxon>Bacteroidales</taxon>
        <taxon>Prevotellaceae</taxon>
        <taxon>Segatella</taxon>
    </lineage>
</organism>
<dbReference type="GO" id="GO:0016301">
    <property type="term" value="F:kinase activity"/>
    <property type="evidence" value="ECO:0007669"/>
    <property type="project" value="UniProtKB-KW"/>
</dbReference>
<dbReference type="AlphaFoldDB" id="A0A6I2U3K0"/>
<evidence type="ECO:0000256" key="5">
    <source>
        <dbReference type="ARBA" id="ARBA00022840"/>
    </source>
</evidence>
<feature type="coiled-coil region" evidence="7">
    <location>
        <begin position="463"/>
        <end position="490"/>
    </location>
</feature>
<evidence type="ECO:0000259" key="8">
    <source>
        <dbReference type="PROSITE" id="PS50109"/>
    </source>
</evidence>
<keyword evidence="4 9" id="KW-0418">Kinase</keyword>
<evidence type="ECO:0000256" key="6">
    <source>
        <dbReference type="ARBA" id="ARBA00023012"/>
    </source>
</evidence>
<keyword evidence="2" id="KW-0808">Transferase</keyword>
<dbReference type="GO" id="GO:0000160">
    <property type="term" value="P:phosphorelay signal transduction system"/>
    <property type="evidence" value="ECO:0007669"/>
    <property type="project" value="UniProtKB-KW"/>
</dbReference>
<keyword evidence="1" id="KW-0597">Phosphoprotein</keyword>
<accession>A0A6I2U3K0</accession>